<dbReference type="RefSeq" id="WP_323196936.1">
    <property type="nucleotide sequence ID" value="NZ_JAYGHG010000026.1"/>
</dbReference>
<dbReference type="Proteomes" id="UP001302120">
    <property type="component" value="Unassembled WGS sequence"/>
</dbReference>
<comment type="caution">
    <text evidence="4">The sequence shown here is derived from an EMBL/GenBank/DDBJ whole genome shotgun (WGS) entry which is preliminary data.</text>
</comment>
<keyword evidence="1" id="KW-0175">Coiled coil</keyword>
<name>A0ABU5UHC1_9CYAN</name>
<keyword evidence="3" id="KW-0472">Membrane</keyword>
<evidence type="ECO:0000313" key="5">
    <source>
        <dbReference type="Proteomes" id="UP001302120"/>
    </source>
</evidence>
<evidence type="ECO:0000256" key="3">
    <source>
        <dbReference type="SAM" id="Phobius"/>
    </source>
</evidence>
<proteinExistence type="predicted"/>
<keyword evidence="5" id="KW-1185">Reference proteome</keyword>
<keyword evidence="3" id="KW-0812">Transmembrane</keyword>
<evidence type="ECO:0000313" key="4">
    <source>
        <dbReference type="EMBL" id="MEA5582624.1"/>
    </source>
</evidence>
<feature type="transmembrane region" description="Helical" evidence="3">
    <location>
        <begin position="156"/>
        <end position="177"/>
    </location>
</feature>
<feature type="region of interest" description="Disordered" evidence="2">
    <location>
        <begin position="67"/>
        <end position="108"/>
    </location>
</feature>
<feature type="compositionally biased region" description="Low complexity" evidence="2">
    <location>
        <begin position="98"/>
        <end position="108"/>
    </location>
</feature>
<dbReference type="EMBL" id="JAYGHG010000026">
    <property type="protein sequence ID" value="MEA5582624.1"/>
    <property type="molecule type" value="Genomic_DNA"/>
</dbReference>
<reference evidence="4 5" key="1">
    <citation type="submission" date="2023-12" db="EMBL/GenBank/DDBJ databases">
        <title>Baltic Sea Cyanobacteria.</title>
        <authorList>
            <person name="Delbaje E."/>
            <person name="Fewer D.P."/>
            <person name="Shishido T.K."/>
        </authorList>
    </citation>
    <scope>NUCLEOTIDE SEQUENCE [LARGE SCALE GENOMIC DNA]</scope>
    <source>
        <strain evidence="4 5">UHCC-0300</strain>
    </source>
</reference>
<gene>
    <name evidence="4" type="ORF">VB620_14890</name>
</gene>
<sequence length="186" mass="21219">MQTTPNSETHPSSVPLYVYRELATELQSTQAKLNALTQQNQQLEQQNQLLRREITQVIQSFSHLQTFVDSHPQPSPPQPNPPQTPDKVKNPAKPSSPPQQTSRQRQPSIVDETNHYSNFSAPVEINDSTPETFFIEEQEVMYYPQSEKKVKEFSGWWLAAIIVLIMLSAFGAGYFIVRPLLENQNP</sequence>
<evidence type="ECO:0000256" key="2">
    <source>
        <dbReference type="SAM" id="MobiDB-lite"/>
    </source>
</evidence>
<protein>
    <submittedName>
        <fullName evidence="4">Uncharacterized protein</fullName>
    </submittedName>
</protein>
<feature type="compositionally biased region" description="Pro residues" evidence="2">
    <location>
        <begin position="73"/>
        <end position="84"/>
    </location>
</feature>
<accession>A0ABU5UHC1</accession>
<organism evidence="4 5">
    <name type="scientific">Nodularia harveyana UHCC-0300</name>
    <dbReference type="NCBI Taxonomy" id="2974287"/>
    <lineage>
        <taxon>Bacteria</taxon>
        <taxon>Bacillati</taxon>
        <taxon>Cyanobacteriota</taxon>
        <taxon>Cyanophyceae</taxon>
        <taxon>Nostocales</taxon>
        <taxon>Nodulariaceae</taxon>
        <taxon>Nodularia</taxon>
    </lineage>
</organism>
<evidence type="ECO:0000256" key="1">
    <source>
        <dbReference type="SAM" id="Coils"/>
    </source>
</evidence>
<keyword evidence="3" id="KW-1133">Transmembrane helix</keyword>
<feature type="coiled-coil region" evidence="1">
    <location>
        <begin position="19"/>
        <end position="60"/>
    </location>
</feature>